<gene>
    <name evidence="9" type="ORF">IEO70_17995</name>
</gene>
<evidence type="ECO:0000256" key="8">
    <source>
        <dbReference type="SAM" id="Phobius"/>
    </source>
</evidence>
<comment type="similarity">
    <text evidence="2">Belongs to the AzlC family.</text>
</comment>
<proteinExistence type="inferred from homology"/>
<dbReference type="PANTHER" id="PTHR34979">
    <property type="entry name" value="INNER MEMBRANE PROTEIN YGAZ"/>
    <property type="match status" value="1"/>
</dbReference>
<comment type="caution">
    <text evidence="9">The sequence shown here is derived from an EMBL/GenBank/DDBJ whole genome shotgun (WGS) entry which is preliminary data.</text>
</comment>
<feature type="transmembrane region" description="Helical" evidence="8">
    <location>
        <begin position="171"/>
        <end position="189"/>
    </location>
</feature>
<keyword evidence="10" id="KW-1185">Reference proteome</keyword>
<feature type="transmembrane region" description="Helical" evidence="8">
    <location>
        <begin position="27"/>
        <end position="45"/>
    </location>
</feature>
<dbReference type="EMBL" id="JACXSI010000062">
    <property type="protein sequence ID" value="MBD3110229.1"/>
    <property type="molecule type" value="Genomic_DNA"/>
</dbReference>
<keyword evidence="5 8" id="KW-0812">Transmembrane</keyword>
<organism evidence="9 10">
    <name type="scientific">Peribacillus faecalis</name>
    <dbReference type="NCBI Taxonomy" id="2772559"/>
    <lineage>
        <taxon>Bacteria</taxon>
        <taxon>Bacillati</taxon>
        <taxon>Bacillota</taxon>
        <taxon>Bacilli</taxon>
        <taxon>Bacillales</taxon>
        <taxon>Bacillaceae</taxon>
        <taxon>Peribacillus</taxon>
    </lineage>
</organism>
<feature type="transmembrane region" description="Helical" evidence="8">
    <location>
        <begin position="79"/>
        <end position="99"/>
    </location>
</feature>
<evidence type="ECO:0000256" key="5">
    <source>
        <dbReference type="ARBA" id="ARBA00022692"/>
    </source>
</evidence>
<protein>
    <submittedName>
        <fullName evidence="9">AzlC family ABC transporter permease</fullName>
    </submittedName>
</protein>
<dbReference type="RefSeq" id="WP_190999766.1">
    <property type="nucleotide sequence ID" value="NZ_JACXSI010000062.1"/>
</dbReference>
<dbReference type="GO" id="GO:1903785">
    <property type="term" value="P:L-valine transmembrane transport"/>
    <property type="evidence" value="ECO:0007669"/>
    <property type="project" value="TreeGrafter"/>
</dbReference>
<accession>A0A927HCN6</accession>
<dbReference type="GO" id="GO:0005886">
    <property type="term" value="C:plasma membrane"/>
    <property type="evidence" value="ECO:0007669"/>
    <property type="project" value="UniProtKB-SubCell"/>
</dbReference>
<reference evidence="9" key="1">
    <citation type="submission" date="2020-09" db="EMBL/GenBank/DDBJ databases">
        <title>Bacillus faecalis sp. nov., a moderately halophilic bacterium isolated from cow faeces.</title>
        <authorList>
            <person name="Jiang L."/>
            <person name="Lee J."/>
        </authorList>
    </citation>
    <scope>NUCLEOTIDE SEQUENCE</scope>
    <source>
        <strain evidence="9">AGMB 02131</strain>
    </source>
</reference>
<dbReference type="AlphaFoldDB" id="A0A927HCN6"/>
<dbReference type="Pfam" id="PF03591">
    <property type="entry name" value="AzlC"/>
    <property type="match status" value="1"/>
</dbReference>
<dbReference type="Proteomes" id="UP000602076">
    <property type="component" value="Unassembled WGS sequence"/>
</dbReference>
<sequence length="240" mass="25762">MDSAVKEFPIEEASSFRAGVKDCVPTLIGYISIGIAAGIVGAASSLSVIEILLLSALVYAGASQFIICALLASGTPASVIVLTTFIVNVRHFLLCLTLAPQFKSYSLWKNIGIGILVTDESFGVAVNKMFKGEKLKDSWMNGLNITAYVTWILSCVTGALAGKWIADPEKFGFDFALTAMFIALLVLQLESMERSKLKLYLSLIFYSIISMVLLCLIVPSHVAILLTTIIVAAIGAVKDK</sequence>
<evidence type="ECO:0000256" key="1">
    <source>
        <dbReference type="ARBA" id="ARBA00004651"/>
    </source>
</evidence>
<evidence type="ECO:0000256" key="7">
    <source>
        <dbReference type="ARBA" id="ARBA00023136"/>
    </source>
</evidence>
<evidence type="ECO:0000256" key="6">
    <source>
        <dbReference type="ARBA" id="ARBA00022989"/>
    </source>
</evidence>
<dbReference type="PANTHER" id="PTHR34979:SF1">
    <property type="entry name" value="INNER MEMBRANE PROTEIN YGAZ"/>
    <property type="match status" value="1"/>
</dbReference>
<evidence type="ECO:0000313" key="10">
    <source>
        <dbReference type="Proteomes" id="UP000602076"/>
    </source>
</evidence>
<name>A0A927HCN6_9BACI</name>
<dbReference type="InterPro" id="IPR011606">
    <property type="entry name" value="Brnchd-chn_aa_trnsp_permease"/>
</dbReference>
<keyword evidence="6 8" id="KW-1133">Transmembrane helix</keyword>
<feature type="transmembrane region" description="Helical" evidence="8">
    <location>
        <begin position="142"/>
        <end position="165"/>
    </location>
</feature>
<comment type="subcellular location">
    <subcellularLocation>
        <location evidence="1">Cell membrane</location>
        <topology evidence="1">Multi-pass membrane protein</topology>
    </subcellularLocation>
</comment>
<keyword evidence="4" id="KW-1003">Cell membrane</keyword>
<keyword evidence="3" id="KW-0813">Transport</keyword>
<evidence type="ECO:0000256" key="2">
    <source>
        <dbReference type="ARBA" id="ARBA00010735"/>
    </source>
</evidence>
<feature type="transmembrane region" description="Helical" evidence="8">
    <location>
        <begin position="51"/>
        <end position="72"/>
    </location>
</feature>
<evidence type="ECO:0000313" key="9">
    <source>
        <dbReference type="EMBL" id="MBD3110229.1"/>
    </source>
</evidence>
<evidence type="ECO:0000256" key="3">
    <source>
        <dbReference type="ARBA" id="ARBA00022448"/>
    </source>
</evidence>
<keyword evidence="7 8" id="KW-0472">Membrane</keyword>
<feature type="transmembrane region" description="Helical" evidence="8">
    <location>
        <begin position="201"/>
        <end position="234"/>
    </location>
</feature>
<evidence type="ECO:0000256" key="4">
    <source>
        <dbReference type="ARBA" id="ARBA00022475"/>
    </source>
</evidence>